<dbReference type="Gene3D" id="2.30.30.90">
    <property type="match status" value="1"/>
</dbReference>
<keyword evidence="1" id="KW-0408">Iron</keyword>
<reference evidence="3" key="2">
    <citation type="submission" date="2021-04" db="EMBL/GenBank/DDBJ databases">
        <authorList>
            <person name="Gilroy R."/>
        </authorList>
    </citation>
    <scope>NUCLEOTIDE SEQUENCE</scope>
    <source>
        <strain evidence="3">ChiBcec1-1093</strain>
    </source>
</reference>
<comment type="caution">
    <text evidence="3">The sequence shown here is derived from an EMBL/GenBank/DDBJ whole genome shotgun (WGS) entry which is preliminary data.</text>
</comment>
<dbReference type="InterPro" id="IPR038157">
    <property type="entry name" value="FeoA_core_dom"/>
</dbReference>
<protein>
    <submittedName>
        <fullName evidence="3">Ferrous iron transport protein A</fullName>
    </submittedName>
</protein>
<evidence type="ECO:0000313" key="4">
    <source>
        <dbReference type="Proteomes" id="UP000824101"/>
    </source>
</evidence>
<dbReference type="SMART" id="SM00899">
    <property type="entry name" value="FeoA"/>
    <property type="match status" value="1"/>
</dbReference>
<dbReference type="InterPro" id="IPR008988">
    <property type="entry name" value="Transcriptional_repressor_C"/>
</dbReference>
<feature type="domain" description="Ferrous iron transporter FeoA-like" evidence="2">
    <location>
        <begin position="3"/>
        <end position="75"/>
    </location>
</feature>
<evidence type="ECO:0000259" key="2">
    <source>
        <dbReference type="SMART" id="SM00899"/>
    </source>
</evidence>
<sequence length="89" mass="9742">MVIPLSNIEPGTSAEVVWIASEPPMAARLDDLGFSPHETVSCVLKKGRRGMRAYLVRGAVIALRCDNAREIFVRPLPEETPARPGSFHS</sequence>
<dbReference type="AlphaFoldDB" id="A0A9D2GEE3"/>
<dbReference type="Proteomes" id="UP000824101">
    <property type="component" value="Unassembled WGS sequence"/>
</dbReference>
<proteinExistence type="predicted"/>
<name>A0A9D2GEE3_9FIRM</name>
<dbReference type="SUPFAM" id="SSF50037">
    <property type="entry name" value="C-terminal domain of transcriptional repressors"/>
    <property type="match status" value="1"/>
</dbReference>
<gene>
    <name evidence="3" type="ORF">IAA17_00545</name>
</gene>
<dbReference type="InterPro" id="IPR007167">
    <property type="entry name" value="Fe-transptr_FeoA-like"/>
</dbReference>
<evidence type="ECO:0000256" key="1">
    <source>
        <dbReference type="ARBA" id="ARBA00023004"/>
    </source>
</evidence>
<dbReference type="EMBL" id="DXBC01000011">
    <property type="protein sequence ID" value="HIZ78268.1"/>
    <property type="molecule type" value="Genomic_DNA"/>
</dbReference>
<evidence type="ECO:0000313" key="3">
    <source>
        <dbReference type="EMBL" id="HIZ78268.1"/>
    </source>
</evidence>
<dbReference type="Pfam" id="PF04023">
    <property type="entry name" value="FeoA"/>
    <property type="match status" value="1"/>
</dbReference>
<accession>A0A9D2GEE3</accession>
<dbReference type="GO" id="GO:0046914">
    <property type="term" value="F:transition metal ion binding"/>
    <property type="evidence" value="ECO:0007669"/>
    <property type="project" value="InterPro"/>
</dbReference>
<organism evidence="3 4">
    <name type="scientific">Candidatus Lachnoclostridium stercorigallinarum</name>
    <dbReference type="NCBI Taxonomy" id="2838634"/>
    <lineage>
        <taxon>Bacteria</taxon>
        <taxon>Bacillati</taxon>
        <taxon>Bacillota</taxon>
        <taxon>Clostridia</taxon>
        <taxon>Lachnospirales</taxon>
        <taxon>Lachnospiraceae</taxon>
    </lineage>
</organism>
<reference evidence="3" key="1">
    <citation type="journal article" date="2021" name="PeerJ">
        <title>Extensive microbial diversity within the chicken gut microbiome revealed by metagenomics and culture.</title>
        <authorList>
            <person name="Gilroy R."/>
            <person name="Ravi A."/>
            <person name="Getino M."/>
            <person name="Pursley I."/>
            <person name="Horton D.L."/>
            <person name="Alikhan N.F."/>
            <person name="Baker D."/>
            <person name="Gharbi K."/>
            <person name="Hall N."/>
            <person name="Watson M."/>
            <person name="Adriaenssens E.M."/>
            <person name="Foster-Nyarko E."/>
            <person name="Jarju S."/>
            <person name="Secka A."/>
            <person name="Antonio M."/>
            <person name="Oren A."/>
            <person name="Chaudhuri R.R."/>
            <person name="La Ragione R."/>
            <person name="Hildebrand F."/>
            <person name="Pallen M.J."/>
        </authorList>
    </citation>
    <scope>NUCLEOTIDE SEQUENCE</scope>
    <source>
        <strain evidence="3">ChiBcec1-1093</strain>
    </source>
</reference>